<dbReference type="InterPro" id="IPR017937">
    <property type="entry name" value="Thioredoxin_CS"/>
</dbReference>
<dbReference type="SUPFAM" id="SSF52833">
    <property type="entry name" value="Thioredoxin-like"/>
    <property type="match status" value="1"/>
</dbReference>
<dbReference type="GO" id="GO:0015035">
    <property type="term" value="F:protein-disulfide reductase activity"/>
    <property type="evidence" value="ECO:0007669"/>
    <property type="project" value="InterPro"/>
</dbReference>
<dbReference type="PROSITE" id="PS51352">
    <property type="entry name" value="THIOREDOXIN_2"/>
    <property type="match status" value="1"/>
</dbReference>
<keyword evidence="3" id="KW-1015">Disulfide bond</keyword>
<evidence type="ECO:0000313" key="6">
    <source>
        <dbReference type="EMBL" id="APC46430.1"/>
    </source>
</evidence>
<dbReference type="PROSITE" id="PS00194">
    <property type="entry name" value="THIOREDOXIN_1"/>
    <property type="match status" value="1"/>
</dbReference>
<keyword evidence="4" id="KW-0676">Redox-active center</keyword>
<evidence type="ECO:0000256" key="2">
    <source>
        <dbReference type="ARBA" id="ARBA00022982"/>
    </source>
</evidence>
<dbReference type="Gene3D" id="3.40.30.10">
    <property type="entry name" value="Glutaredoxin"/>
    <property type="match status" value="1"/>
</dbReference>
<dbReference type="NCBIfam" id="TIGR01068">
    <property type="entry name" value="thioredoxin"/>
    <property type="match status" value="1"/>
</dbReference>
<proteinExistence type="predicted"/>
<sequence>MAALKTVTDKTFKAKVLDSTKPVIVDFWATWCGPCRQLAPVLESLAEENKDVTILKIDLDTNPESALEYGVMSVPTLIRFENGVPTKTIVGAKPKVLLERELLV</sequence>
<dbReference type="FunFam" id="3.40.30.10:FF:000001">
    <property type="entry name" value="Thioredoxin"/>
    <property type="match status" value="1"/>
</dbReference>
<dbReference type="RefSeq" id="YP_009831892.1">
    <property type="nucleotide sequence ID" value="NC_048650.1"/>
</dbReference>
<evidence type="ECO:0000256" key="1">
    <source>
        <dbReference type="ARBA" id="ARBA00022448"/>
    </source>
</evidence>
<dbReference type="InterPro" id="IPR005746">
    <property type="entry name" value="Thioredoxin"/>
</dbReference>
<dbReference type="Pfam" id="PF00085">
    <property type="entry name" value="Thioredoxin"/>
    <property type="match status" value="1"/>
</dbReference>
<evidence type="ECO:0000256" key="4">
    <source>
        <dbReference type="ARBA" id="ARBA00023284"/>
    </source>
</evidence>
<dbReference type="Proteomes" id="UP000224898">
    <property type="component" value="Segment"/>
</dbReference>
<dbReference type="EMBL" id="KX925554">
    <property type="protein sequence ID" value="APC46430.1"/>
    <property type="molecule type" value="Genomic_DNA"/>
</dbReference>
<dbReference type="PIRSF" id="PIRSF000077">
    <property type="entry name" value="Thioredoxin"/>
    <property type="match status" value="1"/>
</dbReference>
<organism evidence="6 7">
    <name type="scientific">Streptomyces phage BRock</name>
    <dbReference type="NCBI Taxonomy" id="1913591"/>
    <lineage>
        <taxon>Viruses</taxon>
        <taxon>Duplodnaviria</taxon>
        <taxon>Heunggongvirae</taxon>
        <taxon>Uroviricota</taxon>
        <taxon>Caudoviricetes</taxon>
        <taxon>Borockvirus</taxon>
        <taxon>Borockvirus brock</taxon>
    </lineage>
</organism>
<protein>
    <submittedName>
        <fullName evidence="6">Thioredoxin</fullName>
    </submittedName>
</protein>
<evidence type="ECO:0000256" key="3">
    <source>
        <dbReference type="ARBA" id="ARBA00023157"/>
    </source>
</evidence>
<name>A0A1J0GW78_9CAUD</name>
<dbReference type="PRINTS" id="PR00421">
    <property type="entry name" value="THIOREDOXIN"/>
</dbReference>
<evidence type="ECO:0000313" key="7">
    <source>
        <dbReference type="Proteomes" id="UP000224898"/>
    </source>
</evidence>
<dbReference type="InterPro" id="IPR036249">
    <property type="entry name" value="Thioredoxin-like_sf"/>
</dbReference>
<feature type="domain" description="Thioredoxin" evidence="5">
    <location>
        <begin position="1"/>
        <end position="104"/>
    </location>
</feature>
<dbReference type="InterPro" id="IPR013766">
    <property type="entry name" value="Thioredoxin_domain"/>
</dbReference>
<keyword evidence="1" id="KW-0813">Transport</keyword>
<dbReference type="KEGG" id="vg:55601388"/>
<dbReference type="PANTHER" id="PTHR45663:SF11">
    <property type="entry name" value="GEO12009P1"/>
    <property type="match status" value="1"/>
</dbReference>
<dbReference type="GeneID" id="55601388"/>
<dbReference type="PANTHER" id="PTHR45663">
    <property type="entry name" value="GEO12009P1"/>
    <property type="match status" value="1"/>
</dbReference>
<dbReference type="CDD" id="cd02947">
    <property type="entry name" value="TRX_family"/>
    <property type="match status" value="1"/>
</dbReference>
<accession>A0A1J0GW78</accession>
<keyword evidence="2" id="KW-0249">Electron transport</keyword>
<keyword evidence="7" id="KW-1185">Reference proteome</keyword>
<evidence type="ECO:0000259" key="5">
    <source>
        <dbReference type="PROSITE" id="PS51352"/>
    </source>
</evidence>
<reference evidence="6 7" key="1">
    <citation type="submission" date="2016-09" db="EMBL/GenBank/DDBJ databases">
        <title>Complete Genome Sequence of Streptomyces 5a phage BRock.</title>
        <authorList>
            <person name="Crossman A."/>
            <person name="Baron S."/>
            <person name="Jamdagni P."/>
            <person name="Khatri P."/>
            <person name="Sharma D."/>
            <person name="Pandey M."/>
            <person name="Goyal S."/>
            <person name="Kumar S."/>
            <person name="Phogat A."/>
            <person name="Chawla G."/>
            <person name="Pasricha M."/>
            <person name="Gupta K."/>
            <person name="Bazzad D."/>
            <person name="Aggarwal V."/>
            <person name="Poughat A."/>
            <person name="Singh K."/>
            <person name="Rana P."/>
            <person name="Gautam R."/>
            <person name="Sharma V."/>
            <person name="Tyagi D."/>
            <person name="Shahi A."/>
            <person name="Jangra N."/>
            <person name="Malik M."/>
            <person name="Sidhu P.K."/>
            <person name="Malik S."/>
            <person name="Ghalyan Y."/>
            <person name="Sharma S.S."/>
            <person name="Malik A."/>
            <person name="Chuttani R."/>
            <person name="Bamal N."/>
            <person name="Bhadula D."/>
            <person name="Batra A."/>
            <person name="Temple L."/>
            <person name="Nehra K."/>
        </authorList>
    </citation>
    <scope>NUCLEOTIDE SEQUENCE [LARGE SCALE GENOMIC DNA]</scope>
</reference>